<dbReference type="EMBL" id="FUHW01000038">
    <property type="protein sequence ID" value="SJM69164.1"/>
    <property type="molecule type" value="Genomic_DNA"/>
</dbReference>
<keyword evidence="2" id="KW-0812">Transmembrane</keyword>
<dbReference type="Proteomes" id="UP000195913">
    <property type="component" value="Unassembled WGS sequence"/>
</dbReference>
<reference evidence="4 5" key="1">
    <citation type="submission" date="2017-02" db="EMBL/GenBank/DDBJ databases">
        <authorList>
            <person name="Peterson S.W."/>
        </authorList>
    </citation>
    <scope>NUCLEOTIDE SEQUENCE [LARGE SCALE GENOMIC DNA]</scope>
    <source>
        <strain evidence="4 5">B Ar 00.02</strain>
    </source>
</reference>
<dbReference type="Pfam" id="PF10099">
    <property type="entry name" value="RskA_C"/>
    <property type="match status" value="1"/>
</dbReference>
<feature type="transmembrane region" description="Helical" evidence="2">
    <location>
        <begin position="44"/>
        <end position="66"/>
    </location>
</feature>
<evidence type="ECO:0000313" key="5">
    <source>
        <dbReference type="Proteomes" id="UP000195913"/>
    </source>
</evidence>
<name>A0A1R4GM36_9MICC</name>
<evidence type="ECO:0000313" key="4">
    <source>
        <dbReference type="EMBL" id="SJM69164.1"/>
    </source>
</evidence>
<feature type="compositionally biased region" description="Basic and acidic residues" evidence="1">
    <location>
        <begin position="1"/>
        <end position="16"/>
    </location>
</feature>
<protein>
    <recommendedName>
        <fullName evidence="3">Anti-sigma K factor RskA C-terminal domain-containing protein</fullName>
    </recommendedName>
</protein>
<dbReference type="AlphaFoldDB" id="A0A1R4GM36"/>
<evidence type="ECO:0000256" key="1">
    <source>
        <dbReference type="SAM" id="MobiDB-lite"/>
    </source>
</evidence>
<proteinExistence type="predicted"/>
<dbReference type="InterPro" id="IPR018764">
    <property type="entry name" value="RskA_C"/>
</dbReference>
<feature type="region of interest" description="Disordered" evidence="1">
    <location>
        <begin position="1"/>
        <end position="21"/>
    </location>
</feature>
<sequence>MQHEEPEDFRYGKPEDATDDLGLGLVDDASQETVRPRTAPVKKWMLVVGAALVVIIGITALVIALMPRNVAGEVADAPDVTEKTVDVDGGGQAVLRLSTSLDAGSLELNDLPGAPAQQTYQVWVESIGGESVSSLEVLDPKKTKATVGFKSLDDIESVLVTTEPVDGSNEPSDAKVLEIDLPH</sequence>
<keyword evidence="2" id="KW-1133">Transmembrane helix</keyword>
<evidence type="ECO:0000259" key="3">
    <source>
        <dbReference type="Pfam" id="PF10099"/>
    </source>
</evidence>
<dbReference type="RefSeq" id="WP_179204311.1">
    <property type="nucleotide sequence ID" value="NZ_FUHW01000038.1"/>
</dbReference>
<evidence type="ECO:0000256" key="2">
    <source>
        <dbReference type="SAM" id="Phobius"/>
    </source>
</evidence>
<keyword evidence="5" id="KW-1185">Reference proteome</keyword>
<accession>A0A1R4GM36</accession>
<keyword evidence="2" id="KW-0472">Membrane</keyword>
<organism evidence="4 5">
    <name type="scientific">Arthrobacter rhombi</name>
    <dbReference type="NCBI Taxonomy" id="71253"/>
    <lineage>
        <taxon>Bacteria</taxon>
        <taxon>Bacillati</taxon>
        <taxon>Actinomycetota</taxon>
        <taxon>Actinomycetes</taxon>
        <taxon>Micrococcales</taxon>
        <taxon>Micrococcaceae</taxon>
        <taxon>Arthrobacter</taxon>
    </lineage>
</organism>
<feature type="domain" description="Anti-sigma K factor RskA C-terminal" evidence="3">
    <location>
        <begin position="49"/>
        <end position="172"/>
    </location>
</feature>
<dbReference type="GO" id="GO:0005886">
    <property type="term" value="C:plasma membrane"/>
    <property type="evidence" value="ECO:0007669"/>
    <property type="project" value="InterPro"/>
</dbReference>
<gene>
    <name evidence="4" type="ORF">FM101_11580</name>
</gene>